<feature type="chain" id="PRO_5041678466" evidence="2">
    <location>
        <begin position="25"/>
        <end position="145"/>
    </location>
</feature>
<accession>A0AA88KCT9</accession>
<organism evidence="3 4">
    <name type="scientific">Naegleria lovaniensis</name>
    <name type="common">Amoeba</name>
    <dbReference type="NCBI Taxonomy" id="51637"/>
    <lineage>
        <taxon>Eukaryota</taxon>
        <taxon>Discoba</taxon>
        <taxon>Heterolobosea</taxon>
        <taxon>Tetramitia</taxon>
        <taxon>Eutetramitia</taxon>
        <taxon>Vahlkampfiidae</taxon>
        <taxon>Naegleria</taxon>
    </lineage>
</organism>
<gene>
    <name evidence="3" type="ORF">C9374_011002</name>
</gene>
<evidence type="ECO:0000256" key="1">
    <source>
        <dbReference type="SAM" id="MobiDB-lite"/>
    </source>
</evidence>
<dbReference type="Proteomes" id="UP000816034">
    <property type="component" value="Unassembled WGS sequence"/>
</dbReference>
<protein>
    <submittedName>
        <fullName evidence="3">Uncharacterized protein</fullName>
    </submittedName>
</protein>
<dbReference type="AlphaFoldDB" id="A0AA88KCT9"/>
<keyword evidence="4" id="KW-1185">Reference proteome</keyword>
<evidence type="ECO:0000313" key="4">
    <source>
        <dbReference type="Proteomes" id="UP000816034"/>
    </source>
</evidence>
<sequence length="145" mass="16379">MKPLSTQLILFFALILISSLSVMAFSEDTMLSTLSNPSSSSSITSTNVNNEQVTKRDLASSSASNEKHERIPDMEIFEKAYRKCISECSQVADVCNKACNLLKLREDNRLTNFQNIILQYKKNNRINPAQAFLQDLKDATILKRK</sequence>
<feature type="signal peptide" evidence="2">
    <location>
        <begin position="1"/>
        <end position="24"/>
    </location>
</feature>
<proteinExistence type="predicted"/>
<dbReference type="GeneID" id="68103456"/>
<feature type="region of interest" description="Disordered" evidence="1">
    <location>
        <begin position="34"/>
        <end position="67"/>
    </location>
</feature>
<dbReference type="EMBL" id="PYSW02000047">
    <property type="protein sequence ID" value="KAG2374165.1"/>
    <property type="molecule type" value="Genomic_DNA"/>
</dbReference>
<feature type="compositionally biased region" description="Low complexity" evidence="1">
    <location>
        <begin position="34"/>
        <end position="50"/>
    </location>
</feature>
<comment type="caution">
    <text evidence="3">The sequence shown here is derived from an EMBL/GenBank/DDBJ whole genome shotgun (WGS) entry which is preliminary data.</text>
</comment>
<evidence type="ECO:0000313" key="3">
    <source>
        <dbReference type="EMBL" id="KAG2374165.1"/>
    </source>
</evidence>
<dbReference type="RefSeq" id="XP_044543339.1">
    <property type="nucleotide sequence ID" value="XM_044686610.1"/>
</dbReference>
<evidence type="ECO:0000256" key="2">
    <source>
        <dbReference type="SAM" id="SignalP"/>
    </source>
</evidence>
<reference evidence="3 4" key="1">
    <citation type="journal article" date="2018" name="BMC Genomics">
        <title>The genome of Naegleria lovaniensis, the basis for a comparative approach to unravel pathogenicity factors of the human pathogenic amoeba N. fowleri.</title>
        <authorList>
            <person name="Liechti N."/>
            <person name="Schurch N."/>
            <person name="Bruggmann R."/>
            <person name="Wittwer M."/>
        </authorList>
    </citation>
    <scope>NUCLEOTIDE SEQUENCE [LARGE SCALE GENOMIC DNA]</scope>
    <source>
        <strain evidence="3 4">ATCC 30569</strain>
    </source>
</reference>
<keyword evidence="2" id="KW-0732">Signal</keyword>
<name>A0AA88KCT9_NAELO</name>